<keyword evidence="3" id="KW-1003">Cell membrane</keyword>
<evidence type="ECO:0000313" key="14">
    <source>
        <dbReference type="Proteomes" id="UP000238605"/>
    </source>
</evidence>
<comment type="subcellular location">
    <subcellularLocation>
        <location evidence="1">Cell inner membrane</location>
        <topology evidence="1">Single-pass membrane protein</topology>
    </subcellularLocation>
</comment>
<evidence type="ECO:0000256" key="6">
    <source>
        <dbReference type="ARBA" id="ARBA00022692"/>
    </source>
</evidence>
<keyword evidence="6 11" id="KW-0812">Transmembrane</keyword>
<dbReference type="GO" id="GO:0015627">
    <property type="term" value="C:type II protein secretion system complex"/>
    <property type="evidence" value="ECO:0007669"/>
    <property type="project" value="InterPro"/>
</dbReference>
<dbReference type="GO" id="GO:0005886">
    <property type="term" value="C:plasma membrane"/>
    <property type="evidence" value="ECO:0007669"/>
    <property type="project" value="UniProtKB-SubCell"/>
</dbReference>
<proteinExistence type="inferred from homology"/>
<evidence type="ECO:0000256" key="5">
    <source>
        <dbReference type="ARBA" id="ARBA00022519"/>
    </source>
</evidence>
<organism evidence="13 14">
    <name type="scientific">Caldimonas caldifontis</name>
    <dbReference type="NCBI Taxonomy" id="1452508"/>
    <lineage>
        <taxon>Bacteria</taxon>
        <taxon>Pseudomonadati</taxon>
        <taxon>Pseudomonadota</taxon>
        <taxon>Betaproteobacteria</taxon>
        <taxon>Burkholderiales</taxon>
        <taxon>Sphaerotilaceae</taxon>
        <taxon>Caldimonas</taxon>
    </lineage>
</organism>
<gene>
    <name evidence="13" type="ORF">C1704_05310</name>
</gene>
<dbReference type="OrthoDB" id="8592199at2"/>
<dbReference type="SUPFAM" id="SSF54523">
    <property type="entry name" value="Pili subunits"/>
    <property type="match status" value="1"/>
</dbReference>
<keyword evidence="4" id="KW-0488">Methylation</keyword>
<evidence type="ECO:0000256" key="9">
    <source>
        <dbReference type="ARBA" id="ARBA00025772"/>
    </source>
</evidence>
<dbReference type="InterPro" id="IPR045584">
    <property type="entry name" value="Pilin-like"/>
</dbReference>
<reference evidence="13 14" key="1">
    <citation type="submission" date="2018-02" db="EMBL/GenBank/DDBJ databases">
        <title>Reclassifiation of [Polyangium] brachysporum DSM 7029 as Guopingzhaonella breviflexa gen. nov., sp. nov., a member of the family Comamonadaceae.</title>
        <authorList>
            <person name="Tang B."/>
        </authorList>
    </citation>
    <scope>NUCLEOTIDE SEQUENCE [LARGE SCALE GENOMIC DNA]</scope>
    <source>
        <strain evidence="13 14">BCRC 80649</strain>
    </source>
</reference>
<evidence type="ECO:0000259" key="12">
    <source>
        <dbReference type="Pfam" id="PF12019"/>
    </source>
</evidence>
<dbReference type="EMBL" id="PSNX01000004">
    <property type="protein sequence ID" value="PPE67169.1"/>
    <property type="molecule type" value="Genomic_DNA"/>
</dbReference>
<evidence type="ECO:0000256" key="8">
    <source>
        <dbReference type="ARBA" id="ARBA00023136"/>
    </source>
</evidence>
<dbReference type="InterPro" id="IPR012902">
    <property type="entry name" value="N_methyl_site"/>
</dbReference>
<evidence type="ECO:0000256" key="1">
    <source>
        <dbReference type="ARBA" id="ARBA00004377"/>
    </source>
</evidence>
<evidence type="ECO:0000256" key="2">
    <source>
        <dbReference type="ARBA" id="ARBA00021549"/>
    </source>
</evidence>
<comment type="similarity">
    <text evidence="9">Belongs to the GSP H family.</text>
</comment>
<dbReference type="Gene3D" id="3.55.40.10">
    <property type="entry name" value="minor pseudopilin epsh domain"/>
    <property type="match status" value="1"/>
</dbReference>
<evidence type="ECO:0000256" key="7">
    <source>
        <dbReference type="ARBA" id="ARBA00022989"/>
    </source>
</evidence>
<evidence type="ECO:0000313" key="13">
    <source>
        <dbReference type="EMBL" id="PPE67169.1"/>
    </source>
</evidence>
<evidence type="ECO:0000256" key="4">
    <source>
        <dbReference type="ARBA" id="ARBA00022481"/>
    </source>
</evidence>
<feature type="domain" description="General secretion pathway GspH" evidence="12">
    <location>
        <begin position="45"/>
        <end position="150"/>
    </location>
</feature>
<dbReference type="InterPro" id="IPR022346">
    <property type="entry name" value="T2SS_GspH"/>
</dbReference>
<dbReference type="Pfam" id="PF12019">
    <property type="entry name" value="GspH"/>
    <property type="match status" value="1"/>
</dbReference>
<dbReference type="NCBIfam" id="TIGR02532">
    <property type="entry name" value="IV_pilin_GFxxxE"/>
    <property type="match status" value="1"/>
</dbReference>
<comment type="caution">
    <text evidence="13">The sequence shown here is derived from an EMBL/GenBank/DDBJ whole genome shotgun (WGS) entry which is preliminary data.</text>
</comment>
<evidence type="ECO:0000256" key="3">
    <source>
        <dbReference type="ARBA" id="ARBA00022475"/>
    </source>
</evidence>
<keyword evidence="7 11" id="KW-1133">Transmembrane helix</keyword>
<feature type="transmembrane region" description="Helical" evidence="11">
    <location>
        <begin position="6"/>
        <end position="29"/>
    </location>
</feature>
<evidence type="ECO:0000256" key="11">
    <source>
        <dbReference type="SAM" id="Phobius"/>
    </source>
</evidence>
<dbReference type="PROSITE" id="PS00409">
    <property type="entry name" value="PROKAR_NTER_METHYL"/>
    <property type="match status" value="1"/>
</dbReference>
<sequence>MRPTPSSGFTLIEALVVIALAAILVAVGVPSFRSFTANRAVSAHVSDLASALRLARTEAIKRGIPVTVCRTGDANAAQPTCSNGGDWSSGWLVFVDRETRGQVDDGDVVIRVQQGYGNSGGITRAGSAFLTFLPSGIAPGVAGSFLLRPNIPEGDPNYERLSKMMCTNFTGATRLAEGLVCAN</sequence>
<evidence type="ECO:0000256" key="10">
    <source>
        <dbReference type="ARBA" id="ARBA00030775"/>
    </source>
</evidence>
<keyword evidence="14" id="KW-1185">Reference proteome</keyword>
<dbReference type="Pfam" id="PF07963">
    <property type="entry name" value="N_methyl"/>
    <property type="match status" value="1"/>
</dbReference>
<dbReference type="Proteomes" id="UP000238605">
    <property type="component" value="Unassembled WGS sequence"/>
</dbReference>
<dbReference type="AlphaFoldDB" id="A0A2S5SWZ3"/>
<dbReference type="GO" id="GO:0015628">
    <property type="term" value="P:protein secretion by the type II secretion system"/>
    <property type="evidence" value="ECO:0007669"/>
    <property type="project" value="InterPro"/>
</dbReference>
<protein>
    <recommendedName>
        <fullName evidence="2">Type II secretion system protein H</fullName>
    </recommendedName>
    <alternativeName>
        <fullName evidence="10">General secretion pathway protein H</fullName>
    </alternativeName>
</protein>
<accession>A0A2S5SWZ3</accession>
<name>A0A2S5SWZ3_9BURK</name>
<keyword evidence="5" id="KW-0997">Cell inner membrane</keyword>
<dbReference type="RefSeq" id="WP_104301987.1">
    <property type="nucleotide sequence ID" value="NZ_PSNX01000004.1"/>
</dbReference>
<keyword evidence="8 11" id="KW-0472">Membrane</keyword>